<accession>A0A426WWV1</accession>
<gene>
    <name evidence="1" type="ORF">B296_00054375</name>
</gene>
<comment type="caution">
    <text evidence="1">The sequence shown here is derived from an EMBL/GenBank/DDBJ whole genome shotgun (WGS) entry which is preliminary data.</text>
</comment>
<organism evidence="1 2">
    <name type="scientific">Ensete ventricosum</name>
    <name type="common">Abyssinian banana</name>
    <name type="synonym">Musa ensete</name>
    <dbReference type="NCBI Taxonomy" id="4639"/>
    <lineage>
        <taxon>Eukaryota</taxon>
        <taxon>Viridiplantae</taxon>
        <taxon>Streptophyta</taxon>
        <taxon>Embryophyta</taxon>
        <taxon>Tracheophyta</taxon>
        <taxon>Spermatophyta</taxon>
        <taxon>Magnoliopsida</taxon>
        <taxon>Liliopsida</taxon>
        <taxon>Zingiberales</taxon>
        <taxon>Musaceae</taxon>
        <taxon>Ensete</taxon>
    </lineage>
</organism>
<dbReference type="EMBL" id="AMZH03036249">
    <property type="protein sequence ID" value="RRT31755.1"/>
    <property type="molecule type" value="Genomic_DNA"/>
</dbReference>
<dbReference type="AlphaFoldDB" id="A0A426WWV1"/>
<name>A0A426WWV1_ENSVE</name>
<evidence type="ECO:0000313" key="1">
    <source>
        <dbReference type="EMBL" id="RRT31755.1"/>
    </source>
</evidence>
<proteinExistence type="predicted"/>
<dbReference type="Proteomes" id="UP000287651">
    <property type="component" value="Unassembled WGS sequence"/>
</dbReference>
<sequence>MIGQDPALASGRSDDAVGFRREFAKRFTEGIEKLIGNTLGDHQEKTRGKYTEGYRIGGSKSLVSDGCTTATQVFEWLTAADPPVPRNLGTSGS</sequence>
<protein>
    <submittedName>
        <fullName evidence="1">Uncharacterized protein</fullName>
    </submittedName>
</protein>
<evidence type="ECO:0000313" key="2">
    <source>
        <dbReference type="Proteomes" id="UP000287651"/>
    </source>
</evidence>
<reference evidence="1 2" key="1">
    <citation type="journal article" date="2014" name="Agronomy (Basel)">
        <title>A Draft Genome Sequence for Ensete ventricosum, the Drought-Tolerant Tree Against Hunger.</title>
        <authorList>
            <person name="Harrison J."/>
            <person name="Moore K.A."/>
            <person name="Paszkiewicz K."/>
            <person name="Jones T."/>
            <person name="Grant M."/>
            <person name="Ambacheew D."/>
            <person name="Muzemil S."/>
            <person name="Studholme D.J."/>
        </authorList>
    </citation>
    <scope>NUCLEOTIDE SEQUENCE [LARGE SCALE GENOMIC DNA]</scope>
</reference>